<comment type="caution">
    <text evidence="1">The sequence shown here is derived from an EMBL/GenBank/DDBJ whole genome shotgun (WGS) entry which is preliminary data.</text>
</comment>
<evidence type="ECO:0000313" key="2">
    <source>
        <dbReference type="Proteomes" id="UP000051888"/>
    </source>
</evidence>
<proteinExistence type="predicted"/>
<dbReference type="Proteomes" id="UP000051888">
    <property type="component" value="Unassembled WGS sequence"/>
</dbReference>
<protein>
    <submittedName>
        <fullName evidence="1">Uncharacterized protein</fullName>
    </submittedName>
</protein>
<organism evidence="1 2">
    <name type="scientific">Heyndrickxia shackletonii</name>
    <dbReference type="NCBI Taxonomy" id="157838"/>
    <lineage>
        <taxon>Bacteria</taxon>
        <taxon>Bacillati</taxon>
        <taxon>Bacillota</taxon>
        <taxon>Bacilli</taxon>
        <taxon>Bacillales</taxon>
        <taxon>Bacillaceae</taxon>
        <taxon>Heyndrickxia</taxon>
    </lineage>
</organism>
<sequence>MTKLKASPSMLRFDKNSPATQQTTISYSYSFEVTIWERLQGQPWGMRETSTTNQRKSPNLKAGDIYEVLAIPGSGQVDPNKPSDFKPEELGDLVRVFCVQIDSQVAFPFDPEFGFSQEIGGTWYRQTVNSGYNLTMAIAVSRTAPLPSFDPKKEPEIEKAFPNNAIEAYAIAPNSLFHDTELSPLFAGNTYHCLIRFTDTRGSWQVFQFTFETKKRTIEINIEDVYIDNCGDDSGTGELMDFRVNILKGNTPFTGLLPFLDENHTIDIHTGQYFSNFHITAQNPFILGPETIDESNKDVNIIVYGREQDGIGERDEPAGNTLGNHTRLFIPTGMHSEEVTNAGQDFKALPTKDYSTLEFTVRVKYSVTYD</sequence>
<dbReference type="RefSeq" id="WP_055739964.1">
    <property type="nucleotide sequence ID" value="NZ_JAAIWL010000057.1"/>
</dbReference>
<name>A0A0Q3WYF1_9BACI</name>
<accession>A0A0Q3WYF1</accession>
<keyword evidence="2" id="KW-1185">Reference proteome</keyword>
<reference evidence="1 2" key="1">
    <citation type="submission" date="2015-09" db="EMBL/GenBank/DDBJ databases">
        <title>Genome sequencing project for genomic taxonomy and phylogenomics of Bacillus-like bacteria.</title>
        <authorList>
            <person name="Liu B."/>
            <person name="Wang J."/>
            <person name="Zhu Y."/>
            <person name="Liu G."/>
            <person name="Chen Q."/>
            <person name="Chen Z."/>
            <person name="Lan J."/>
            <person name="Che J."/>
            <person name="Ge C."/>
            <person name="Shi H."/>
            <person name="Pan Z."/>
            <person name="Liu X."/>
        </authorList>
    </citation>
    <scope>NUCLEOTIDE SEQUENCE [LARGE SCALE GENOMIC DNA]</scope>
    <source>
        <strain evidence="1 2">LMG 18435</strain>
    </source>
</reference>
<dbReference type="AlphaFoldDB" id="A0A0Q3WYF1"/>
<dbReference type="PATRIC" id="fig|157838.3.peg.2729"/>
<dbReference type="EMBL" id="LJJC01000004">
    <property type="protein sequence ID" value="KQL54202.1"/>
    <property type="molecule type" value="Genomic_DNA"/>
</dbReference>
<gene>
    <name evidence="1" type="ORF">AN964_12335</name>
</gene>
<dbReference type="OrthoDB" id="5190769at2"/>
<evidence type="ECO:0000313" key="1">
    <source>
        <dbReference type="EMBL" id="KQL54202.1"/>
    </source>
</evidence>